<organism evidence="18">
    <name type="scientific">Salix viminalis</name>
    <name type="common">Common osier</name>
    <name type="synonym">Basket willow</name>
    <dbReference type="NCBI Taxonomy" id="40686"/>
    <lineage>
        <taxon>Eukaryota</taxon>
        <taxon>Viridiplantae</taxon>
        <taxon>Streptophyta</taxon>
        <taxon>Embryophyta</taxon>
        <taxon>Tracheophyta</taxon>
        <taxon>Spermatophyta</taxon>
        <taxon>Magnoliopsida</taxon>
        <taxon>eudicotyledons</taxon>
        <taxon>Gunneridae</taxon>
        <taxon>Pentapetalae</taxon>
        <taxon>rosids</taxon>
        <taxon>fabids</taxon>
        <taxon>Malpighiales</taxon>
        <taxon>Salicaceae</taxon>
        <taxon>Saliceae</taxon>
        <taxon>Salix</taxon>
    </lineage>
</organism>
<feature type="domain" description="Protein kinase" evidence="17">
    <location>
        <begin position="11"/>
        <end position="279"/>
    </location>
</feature>
<keyword evidence="11 16" id="KW-0067">ATP-binding</keyword>
<evidence type="ECO:0000256" key="10">
    <source>
        <dbReference type="ARBA" id="ARBA00022777"/>
    </source>
</evidence>
<evidence type="ECO:0000259" key="17">
    <source>
        <dbReference type="PROSITE" id="PS50011"/>
    </source>
</evidence>
<comment type="catalytic activity">
    <reaction evidence="13">
        <text>L-threonyl-[protein] + ATP = O-phospho-L-threonyl-[protein] + ADP + H(+)</text>
        <dbReference type="Rhea" id="RHEA:46608"/>
        <dbReference type="Rhea" id="RHEA-COMP:11060"/>
        <dbReference type="Rhea" id="RHEA-COMP:11605"/>
        <dbReference type="ChEBI" id="CHEBI:15378"/>
        <dbReference type="ChEBI" id="CHEBI:30013"/>
        <dbReference type="ChEBI" id="CHEBI:30616"/>
        <dbReference type="ChEBI" id="CHEBI:61977"/>
        <dbReference type="ChEBI" id="CHEBI:456216"/>
        <dbReference type="EC" id="2.7.11.1"/>
    </reaction>
</comment>
<dbReference type="GO" id="GO:0005524">
    <property type="term" value="F:ATP binding"/>
    <property type="evidence" value="ECO:0007669"/>
    <property type="project" value="UniProtKB-UniRule"/>
</dbReference>
<dbReference type="GO" id="GO:0009640">
    <property type="term" value="P:photomorphogenesis"/>
    <property type="evidence" value="ECO:0007669"/>
    <property type="project" value="UniProtKB-ARBA"/>
</dbReference>
<keyword evidence="5" id="KW-0963">Cytoplasm</keyword>
<keyword evidence="12" id="KW-0539">Nucleus</keyword>
<reference evidence="18" key="1">
    <citation type="submission" date="2019-03" db="EMBL/GenBank/DDBJ databases">
        <authorList>
            <person name="Mank J."/>
            <person name="Almeida P."/>
        </authorList>
    </citation>
    <scope>NUCLEOTIDE SEQUENCE</scope>
    <source>
        <strain evidence="18">78183</strain>
    </source>
</reference>
<dbReference type="PROSITE" id="PS00108">
    <property type="entry name" value="PROTEIN_KINASE_ST"/>
    <property type="match status" value="1"/>
</dbReference>
<dbReference type="GO" id="GO:0005737">
    <property type="term" value="C:cytoplasm"/>
    <property type="evidence" value="ECO:0007669"/>
    <property type="project" value="UniProtKB-SubCell"/>
</dbReference>
<dbReference type="InterPro" id="IPR017441">
    <property type="entry name" value="Protein_kinase_ATP_BS"/>
</dbReference>
<dbReference type="Pfam" id="PF00069">
    <property type="entry name" value="Pkinase"/>
    <property type="match status" value="1"/>
</dbReference>
<dbReference type="GO" id="GO:0005634">
    <property type="term" value="C:nucleus"/>
    <property type="evidence" value="ECO:0007669"/>
    <property type="project" value="UniProtKB-SubCell"/>
</dbReference>
<dbReference type="GO" id="GO:0004674">
    <property type="term" value="F:protein serine/threonine kinase activity"/>
    <property type="evidence" value="ECO:0007669"/>
    <property type="project" value="UniProtKB-KW"/>
</dbReference>
<evidence type="ECO:0000313" key="18">
    <source>
        <dbReference type="EMBL" id="VFU65816.1"/>
    </source>
</evidence>
<dbReference type="PROSITE" id="PS50011">
    <property type="entry name" value="PROTEIN_KINASE_DOM"/>
    <property type="match status" value="1"/>
</dbReference>
<protein>
    <recommendedName>
        <fullName evidence="4">non-specific serine/threonine protein kinase</fullName>
        <ecNumber evidence="4">2.7.11.1</ecNumber>
    </recommendedName>
</protein>
<dbReference type="InterPro" id="IPR011009">
    <property type="entry name" value="Kinase-like_dom_sf"/>
</dbReference>
<keyword evidence="6" id="KW-0723">Serine/threonine-protein kinase</keyword>
<accession>A0A6N2NHH6</accession>
<evidence type="ECO:0000256" key="11">
    <source>
        <dbReference type="ARBA" id="ARBA00022840"/>
    </source>
</evidence>
<keyword evidence="10" id="KW-0418">Kinase</keyword>
<evidence type="ECO:0000256" key="15">
    <source>
        <dbReference type="ARBA" id="ARBA00060321"/>
    </source>
</evidence>
<evidence type="ECO:0000256" key="14">
    <source>
        <dbReference type="ARBA" id="ARBA00048679"/>
    </source>
</evidence>
<evidence type="ECO:0000256" key="6">
    <source>
        <dbReference type="ARBA" id="ARBA00022527"/>
    </source>
</evidence>
<dbReference type="InterPro" id="IPR000719">
    <property type="entry name" value="Prot_kinase_dom"/>
</dbReference>
<evidence type="ECO:0000256" key="8">
    <source>
        <dbReference type="ARBA" id="ARBA00022679"/>
    </source>
</evidence>
<name>A0A6N2NHH6_SALVM</name>
<sequence>MKMERIIGEKYKLGRKIGSGSFGEIFLATHIQSGEIVAVKIENRSAKHPQLLYEAKLYKILCGGSGVANIKWCGVDGEDNVLVIDLLGPSLEDLFVYCGRKFSLKTVLMLADQMIARIEYMHAKGFLHRDIKPDNFLMGLGRKANQVYVIDFGLAKRYRDTTTHQHIPYRENKSLTGTARYASGNTHLGNEQSRRDDLESIGYVLLYFLRGSLPWQGLKTATKKQKYDKICETKLSTPIEVLCKSHPVEFASYFHYCHSLTFDQKPDYGFLKRLFHVLFAREGFEFDHVFDWTILKYKQTQRTKPPAQSTDLRLNYRATGSRAMAMDLDKGKGVNGASYSAEVTDHGGSNNVARPDAHMQFGSSFSRNLTSDNSIDKHNMNNSSMLSTSFAPPRASRRDFMKLDGSTNAVNFGRGDGNRAAAIWETKSRDSLVTDMKFRWVNLFAQGCQLVLCIHKRAKLLLPAEEAADRLTAADQEFTDSSPVERDISANTQNVTAESFNDNGLFFNSHLSGGPVL</sequence>
<evidence type="ECO:0000256" key="13">
    <source>
        <dbReference type="ARBA" id="ARBA00047899"/>
    </source>
</evidence>
<evidence type="ECO:0000256" key="5">
    <source>
        <dbReference type="ARBA" id="ARBA00022490"/>
    </source>
</evidence>
<proteinExistence type="inferred from homology"/>
<dbReference type="InterPro" id="IPR050235">
    <property type="entry name" value="CK1_Ser-Thr_kinase"/>
</dbReference>
<dbReference type="PROSITE" id="PS00107">
    <property type="entry name" value="PROTEIN_KINASE_ATP"/>
    <property type="match status" value="1"/>
</dbReference>
<dbReference type="FunFam" id="1.10.510.10:FF:000325">
    <property type="entry name" value="Casein kinase I isoform delta-like"/>
    <property type="match status" value="1"/>
</dbReference>
<evidence type="ECO:0000256" key="2">
    <source>
        <dbReference type="ARBA" id="ARBA00004496"/>
    </source>
</evidence>
<dbReference type="GO" id="GO:0009785">
    <property type="term" value="P:blue light signaling pathway"/>
    <property type="evidence" value="ECO:0007669"/>
    <property type="project" value="UniProtKB-ARBA"/>
</dbReference>
<evidence type="ECO:0000256" key="12">
    <source>
        <dbReference type="ARBA" id="ARBA00023242"/>
    </source>
</evidence>
<dbReference type="Gene3D" id="1.10.510.10">
    <property type="entry name" value="Transferase(Phosphotransferase) domain 1"/>
    <property type="match status" value="1"/>
</dbReference>
<dbReference type="AlphaFoldDB" id="A0A6N2NHH6"/>
<feature type="binding site" evidence="16">
    <location>
        <position position="40"/>
    </location>
    <ligand>
        <name>ATP</name>
        <dbReference type="ChEBI" id="CHEBI:30616"/>
    </ligand>
</feature>
<keyword evidence="8" id="KW-0808">Transferase</keyword>
<keyword evidence="7" id="KW-0597">Phosphoprotein</keyword>
<evidence type="ECO:0000256" key="3">
    <source>
        <dbReference type="ARBA" id="ARBA00005926"/>
    </source>
</evidence>
<evidence type="ECO:0000256" key="9">
    <source>
        <dbReference type="ARBA" id="ARBA00022741"/>
    </source>
</evidence>
<keyword evidence="9 16" id="KW-0547">Nucleotide-binding</keyword>
<evidence type="ECO:0000256" key="16">
    <source>
        <dbReference type="PROSITE-ProRule" id="PRU10141"/>
    </source>
</evidence>
<dbReference type="SMART" id="SM00220">
    <property type="entry name" value="S_TKc"/>
    <property type="match status" value="1"/>
</dbReference>
<dbReference type="PANTHER" id="PTHR11909">
    <property type="entry name" value="CASEIN KINASE-RELATED"/>
    <property type="match status" value="1"/>
</dbReference>
<comment type="similarity">
    <text evidence="3">Belongs to the protein kinase superfamily. CK1 Ser/Thr protein kinase family. Casein kinase I subfamily.</text>
</comment>
<evidence type="ECO:0000256" key="7">
    <source>
        <dbReference type="ARBA" id="ARBA00022553"/>
    </source>
</evidence>
<gene>
    <name evidence="18" type="ORF">SVIM_LOCUS506392</name>
</gene>
<dbReference type="SUPFAM" id="SSF56112">
    <property type="entry name" value="Protein kinase-like (PK-like)"/>
    <property type="match status" value="1"/>
</dbReference>
<dbReference type="EC" id="2.7.11.1" evidence="4"/>
<evidence type="ECO:0000256" key="4">
    <source>
        <dbReference type="ARBA" id="ARBA00012513"/>
    </source>
</evidence>
<comment type="function">
    <text evidence="15">Protein kinase involved in blue light responses (e.g. hypocotyl elongation and flowering) by phosphorylating CRY2 to reduce its stability.</text>
</comment>
<dbReference type="InterPro" id="IPR008271">
    <property type="entry name" value="Ser/Thr_kinase_AS"/>
</dbReference>
<comment type="subcellular location">
    <subcellularLocation>
        <location evidence="2">Cytoplasm</location>
    </subcellularLocation>
    <subcellularLocation>
        <location evidence="1">Nucleus</location>
    </subcellularLocation>
</comment>
<dbReference type="EMBL" id="CAADRP010002307">
    <property type="protein sequence ID" value="VFU65816.1"/>
    <property type="molecule type" value="Genomic_DNA"/>
</dbReference>
<comment type="catalytic activity">
    <reaction evidence="14">
        <text>L-seryl-[protein] + ATP = O-phospho-L-seryl-[protein] + ADP + H(+)</text>
        <dbReference type="Rhea" id="RHEA:17989"/>
        <dbReference type="Rhea" id="RHEA-COMP:9863"/>
        <dbReference type="Rhea" id="RHEA-COMP:11604"/>
        <dbReference type="ChEBI" id="CHEBI:15378"/>
        <dbReference type="ChEBI" id="CHEBI:29999"/>
        <dbReference type="ChEBI" id="CHEBI:30616"/>
        <dbReference type="ChEBI" id="CHEBI:83421"/>
        <dbReference type="ChEBI" id="CHEBI:456216"/>
        <dbReference type="EC" id="2.7.11.1"/>
    </reaction>
</comment>
<evidence type="ECO:0000256" key="1">
    <source>
        <dbReference type="ARBA" id="ARBA00004123"/>
    </source>
</evidence>